<organism evidence="3 4">
    <name type="scientific">Pseudooctadecabacter jejudonensis</name>
    <dbReference type="NCBI Taxonomy" id="1391910"/>
    <lineage>
        <taxon>Bacteria</taxon>
        <taxon>Pseudomonadati</taxon>
        <taxon>Pseudomonadota</taxon>
        <taxon>Alphaproteobacteria</taxon>
        <taxon>Rhodobacterales</taxon>
        <taxon>Paracoccaceae</taxon>
        <taxon>Pseudooctadecabacter</taxon>
    </lineage>
</organism>
<dbReference type="Pfam" id="PF00144">
    <property type="entry name" value="Beta-lactamase"/>
    <property type="match status" value="1"/>
</dbReference>
<dbReference type="PANTHER" id="PTHR43283:SF14">
    <property type="entry name" value="BLL8153 PROTEIN"/>
    <property type="match status" value="1"/>
</dbReference>
<gene>
    <name evidence="3" type="primary">nylB'</name>
    <name evidence="3" type="ORF">PSJ8397_02323</name>
</gene>
<dbReference type="OrthoDB" id="9814204at2"/>
<dbReference type="SUPFAM" id="SSF56601">
    <property type="entry name" value="beta-lactamase/transpeptidase-like"/>
    <property type="match status" value="1"/>
</dbReference>
<keyword evidence="1" id="KW-1133">Transmembrane helix</keyword>
<keyword evidence="4" id="KW-1185">Reference proteome</keyword>
<protein>
    <submittedName>
        <fullName evidence="3">6-aminohexanoate-dimer hydrolase</fullName>
        <ecNumber evidence="3">3.5.1.46</ecNumber>
    </submittedName>
</protein>
<dbReference type="PANTHER" id="PTHR43283">
    <property type="entry name" value="BETA-LACTAMASE-RELATED"/>
    <property type="match status" value="1"/>
</dbReference>
<dbReference type="InterPro" id="IPR050789">
    <property type="entry name" value="Diverse_Enzym_Activities"/>
</dbReference>
<dbReference type="Gene3D" id="3.40.710.10">
    <property type="entry name" value="DD-peptidase/beta-lactamase superfamily"/>
    <property type="match status" value="1"/>
</dbReference>
<evidence type="ECO:0000313" key="4">
    <source>
        <dbReference type="Proteomes" id="UP000193623"/>
    </source>
</evidence>
<name>A0A1Y5SNP5_9RHOB</name>
<keyword evidence="3" id="KW-0378">Hydrolase</keyword>
<proteinExistence type="predicted"/>
<dbReference type="AlphaFoldDB" id="A0A1Y5SNP5"/>
<dbReference type="EC" id="3.5.1.46" evidence="3"/>
<dbReference type="Proteomes" id="UP000193623">
    <property type="component" value="Unassembled WGS sequence"/>
</dbReference>
<sequence>MTRFFKWTGLGLMAVIIITVALGLWHRDRVMRLLAVNSLFAEDRIVGNFIAMDTMFNTAPLPVDPDRTNRLGRGADMDMPPGFARWLNDRSVTGIIVAQNGVIRHESYPLTAEEESNPAQSRRISWSVAKSYLSTLLGILHEDGTLPDLDAPVTQYVPALVGSAYDGATIRNVLQMSSGVTFDEDYLDFWSDINRMGRVLAFGQSMDEFAANLTETFIEPGAEWQYVSIDTHVIGMVIRGATGRTIPDLLTEKILTPLGTMQPPYYSADGDGVAFVLGGLNLTTHDYALFGHMIASGGIAFGTRIVSEDWIEEATAPSAPTDPRNYGYGYQWWVPVGATKGQFLARGVYGQYIYIDRRRGVVIAVNAADRKFRQPGVGQSNVDMFRRIAERLD</sequence>
<dbReference type="GO" id="GO:0019875">
    <property type="term" value="F:6-aminohexanoate-dimer hydrolase activity"/>
    <property type="evidence" value="ECO:0007669"/>
    <property type="project" value="UniProtKB-EC"/>
</dbReference>
<dbReference type="InterPro" id="IPR012338">
    <property type="entry name" value="Beta-lactam/transpept-like"/>
</dbReference>
<dbReference type="InterPro" id="IPR001466">
    <property type="entry name" value="Beta-lactam-related"/>
</dbReference>
<dbReference type="RefSeq" id="WP_085864716.1">
    <property type="nucleotide sequence ID" value="NZ_FWFT01000003.1"/>
</dbReference>
<dbReference type="EMBL" id="FWFT01000003">
    <property type="protein sequence ID" value="SLN44728.1"/>
    <property type="molecule type" value="Genomic_DNA"/>
</dbReference>
<reference evidence="3 4" key="1">
    <citation type="submission" date="2017-03" db="EMBL/GenBank/DDBJ databases">
        <authorList>
            <person name="Afonso C.L."/>
            <person name="Miller P.J."/>
            <person name="Scott M.A."/>
            <person name="Spackman E."/>
            <person name="Goraichik I."/>
            <person name="Dimitrov K.M."/>
            <person name="Suarez D.L."/>
            <person name="Swayne D.E."/>
        </authorList>
    </citation>
    <scope>NUCLEOTIDE SEQUENCE [LARGE SCALE GENOMIC DNA]</scope>
    <source>
        <strain evidence="3 4">CECT 8397</strain>
    </source>
</reference>
<feature type="domain" description="Beta-lactamase-related" evidence="2">
    <location>
        <begin position="96"/>
        <end position="368"/>
    </location>
</feature>
<keyword evidence="1" id="KW-0812">Transmembrane</keyword>
<accession>A0A1Y5SNP5</accession>
<evidence type="ECO:0000256" key="1">
    <source>
        <dbReference type="SAM" id="Phobius"/>
    </source>
</evidence>
<feature type="transmembrane region" description="Helical" evidence="1">
    <location>
        <begin position="6"/>
        <end position="25"/>
    </location>
</feature>
<evidence type="ECO:0000259" key="2">
    <source>
        <dbReference type="Pfam" id="PF00144"/>
    </source>
</evidence>
<evidence type="ECO:0000313" key="3">
    <source>
        <dbReference type="EMBL" id="SLN44728.1"/>
    </source>
</evidence>
<keyword evidence="1" id="KW-0472">Membrane</keyword>